<dbReference type="GO" id="GO:0046872">
    <property type="term" value="F:metal ion binding"/>
    <property type="evidence" value="ECO:0007669"/>
    <property type="project" value="UniProtKB-KW"/>
</dbReference>
<dbReference type="STRING" id="1437608.GCA_000771645_00134"/>
<dbReference type="GO" id="GO:0006207">
    <property type="term" value="P:'de novo' pyrimidine nucleobase biosynthetic process"/>
    <property type="evidence" value="ECO:0007669"/>
    <property type="project" value="InterPro"/>
</dbReference>
<dbReference type="PANTHER" id="PTHR35805">
    <property type="entry name" value="ASPARTATE CARBAMOYLTRANSFERASE REGULATORY CHAIN"/>
    <property type="match status" value="1"/>
</dbReference>
<dbReference type="GO" id="GO:0016740">
    <property type="term" value="F:transferase activity"/>
    <property type="evidence" value="ECO:0007669"/>
    <property type="project" value="UniProtKB-KW"/>
</dbReference>
<keyword evidence="6" id="KW-0808">Transferase</keyword>
<evidence type="ECO:0000256" key="2">
    <source>
        <dbReference type="ARBA" id="ARBA00022833"/>
    </source>
</evidence>
<comment type="caution">
    <text evidence="6">The sequence shown here is derived from an EMBL/GenBank/DDBJ whole genome shotgun (WGS) entry which is preliminary data.</text>
</comment>
<evidence type="ECO:0000313" key="7">
    <source>
        <dbReference type="Proteomes" id="UP000029108"/>
    </source>
</evidence>
<dbReference type="InterPro" id="IPR020545">
    <property type="entry name" value="Asp_carbamoyltransf_reg_N"/>
</dbReference>
<organism evidence="6 7">
    <name type="scientific">Bifidobacterium biavatii DSM 23969</name>
    <dbReference type="NCBI Taxonomy" id="1437608"/>
    <lineage>
        <taxon>Bacteria</taxon>
        <taxon>Bacillati</taxon>
        <taxon>Actinomycetota</taxon>
        <taxon>Actinomycetes</taxon>
        <taxon>Bifidobacteriales</taxon>
        <taxon>Bifidobacteriaceae</taxon>
        <taxon>Bifidobacterium</taxon>
    </lineage>
</organism>
<dbReference type="InterPro" id="IPR002801">
    <property type="entry name" value="Asp_carbamoylTrfase_reg"/>
</dbReference>
<dbReference type="InterPro" id="IPR036793">
    <property type="entry name" value="Asp_carbatrfase_reg_N_sf"/>
</dbReference>
<dbReference type="GO" id="GO:0009347">
    <property type="term" value="C:aspartate carbamoyltransferase complex"/>
    <property type="evidence" value="ECO:0007669"/>
    <property type="project" value="InterPro"/>
</dbReference>
<dbReference type="SUPFAM" id="SSF54893">
    <property type="entry name" value="Aspartate carbamoyltransferase, Regulatory-chain, N-terminal domain"/>
    <property type="match status" value="1"/>
</dbReference>
<keyword evidence="3" id="KW-0665">Pyrimidine biosynthesis</keyword>
<dbReference type="OrthoDB" id="5599321at2"/>
<accession>A0A086ZQN8</accession>
<dbReference type="Gene3D" id="3.30.70.140">
    <property type="entry name" value="Aspartate carbamoyltransferase regulatory subunit, N-terminal domain"/>
    <property type="match status" value="1"/>
</dbReference>
<feature type="domain" description="Aspartate carbamoyltransferase regulatory subunit C-terminal" evidence="5">
    <location>
        <begin position="100"/>
        <end position="141"/>
    </location>
</feature>
<dbReference type="EMBL" id="JGYN01000028">
    <property type="protein sequence ID" value="KFI48838.1"/>
    <property type="molecule type" value="Genomic_DNA"/>
</dbReference>
<sequence>MEVTSIVNGIIIDHVPAGTALKVLEYLKINPAKTKLALIMNTDSHLYGTKDIIKIEDEDGKKTPAIDLDVLGLVARTATVGIVRGGKIVEKKTPTLPEHVVNILTCKNPRCVTTTERGIDQMFHLTHSERQEYRCDYCDEEAKL</sequence>
<dbReference type="PANTHER" id="PTHR35805:SF1">
    <property type="entry name" value="ASPARTATE CARBAMOYLTRANSFERASE REGULATORY CHAIN"/>
    <property type="match status" value="1"/>
</dbReference>
<dbReference type="InterPro" id="IPR020542">
    <property type="entry name" value="Asp_carbamoyltrfase_reg_C"/>
</dbReference>
<dbReference type="NCBIfam" id="NF002063">
    <property type="entry name" value="PRK00893.1-3"/>
    <property type="match status" value="1"/>
</dbReference>
<dbReference type="GO" id="GO:0006221">
    <property type="term" value="P:pyrimidine nucleotide biosynthetic process"/>
    <property type="evidence" value="ECO:0007669"/>
    <property type="project" value="UniProtKB-KW"/>
</dbReference>
<protein>
    <submittedName>
        <fullName evidence="6">Aspartate carbamoyltransferase regulatory subunit 1</fullName>
    </submittedName>
</protein>
<reference evidence="6 7" key="1">
    <citation type="submission" date="2014-03" db="EMBL/GenBank/DDBJ databases">
        <title>Genomics of Bifidobacteria.</title>
        <authorList>
            <person name="Ventura M."/>
            <person name="Milani C."/>
            <person name="Lugli G.A."/>
        </authorList>
    </citation>
    <scope>NUCLEOTIDE SEQUENCE [LARGE SCALE GENOMIC DNA]</scope>
    <source>
        <strain evidence="6 7">DSM 23969</strain>
    </source>
</reference>
<dbReference type="InterPro" id="IPR036792">
    <property type="entry name" value="Asp_carbatrfase_reg_C_sf"/>
</dbReference>
<proteinExistence type="predicted"/>
<dbReference type="eggNOG" id="COG1781">
    <property type="taxonomic scope" value="Bacteria"/>
</dbReference>
<evidence type="ECO:0000259" key="4">
    <source>
        <dbReference type="Pfam" id="PF01948"/>
    </source>
</evidence>
<dbReference type="AlphaFoldDB" id="A0A086ZQN8"/>
<evidence type="ECO:0000256" key="1">
    <source>
        <dbReference type="ARBA" id="ARBA00022723"/>
    </source>
</evidence>
<gene>
    <name evidence="6" type="ORF">BBIA_2509</name>
</gene>
<dbReference type="Proteomes" id="UP000029108">
    <property type="component" value="Unassembled WGS sequence"/>
</dbReference>
<keyword evidence="7" id="KW-1185">Reference proteome</keyword>
<evidence type="ECO:0000259" key="5">
    <source>
        <dbReference type="Pfam" id="PF02748"/>
    </source>
</evidence>
<keyword evidence="2" id="KW-0862">Zinc</keyword>
<dbReference type="RefSeq" id="WP_033493552.1">
    <property type="nucleotide sequence ID" value="NZ_JDUU01000010.1"/>
</dbReference>
<feature type="domain" description="Aspartate carbamoyltransferase regulatory subunit N-terminal" evidence="4">
    <location>
        <begin position="1"/>
        <end position="93"/>
    </location>
</feature>
<keyword evidence="1" id="KW-0479">Metal-binding</keyword>
<evidence type="ECO:0000256" key="3">
    <source>
        <dbReference type="ARBA" id="ARBA00022975"/>
    </source>
</evidence>
<dbReference type="Pfam" id="PF01948">
    <property type="entry name" value="PyrI"/>
    <property type="match status" value="1"/>
</dbReference>
<dbReference type="Gene3D" id="2.30.30.20">
    <property type="entry name" value="Aspartate carbamoyltransferase regulatory subunit, C-terminal domain"/>
    <property type="match status" value="1"/>
</dbReference>
<name>A0A086ZQN8_9BIFI</name>
<dbReference type="Pfam" id="PF02748">
    <property type="entry name" value="PyrI_C"/>
    <property type="match status" value="1"/>
</dbReference>
<evidence type="ECO:0000313" key="6">
    <source>
        <dbReference type="EMBL" id="KFI48838.1"/>
    </source>
</evidence>
<dbReference type="SUPFAM" id="SSF57825">
    <property type="entry name" value="Aspartate carbamoyltransferase, Regulatory-chain, C-terminal domain"/>
    <property type="match status" value="1"/>
</dbReference>